<accession>A0A936ND88</accession>
<sequence>MEVTVDKVGRVVIPKQLRTAFGIGPDSKLTIHEDGVGIRMEPVVSRERRIEERDGFLVLLAPEGDHEPVTDEVINRLRDAMQR</sequence>
<evidence type="ECO:0000313" key="3">
    <source>
        <dbReference type="EMBL" id="MBK9297556.1"/>
    </source>
</evidence>
<dbReference type="GO" id="GO:0003677">
    <property type="term" value="F:DNA binding"/>
    <property type="evidence" value="ECO:0007669"/>
    <property type="project" value="UniProtKB-UniRule"/>
</dbReference>
<dbReference type="NCBIfam" id="TIGR01439">
    <property type="entry name" value="lp_hng_hel_AbrB"/>
    <property type="match status" value="1"/>
</dbReference>
<comment type="caution">
    <text evidence="3">The sequence shown here is derived from an EMBL/GenBank/DDBJ whole genome shotgun (WGS) entry which is preliminary data.</text>
</comment>
<dbReference type="Gene3D" id="2.10.260.10">
    <property type="match status" value="1"/>
</dbReference>
<dbReference type="PROSITE" id="PS51740">
    <property type="entry name" value="SPOVT_ABRB"/>
    <property type="match status" value="1"/>
</dbReference>
<dbReference type="Pfam" id="PF04014">
    <property type="entry name" value="MazE_antitoxin"/>
    <property type="match status" value="1"/>
</dbReference>
<dbReference type="SUPFAM" id="SSF89447">
    <property type="entry name" value="AbrB/MazE/MraZ-like"/>
    <property type="match status" value="1"/>
</dbReference>
<evidence type="ECO:0000313" key="4">
    <source>
        <dbReference type="Proteomes" id="UP000727993"/>
    </source>
</evidence>
<dbReference type="InterPro" id="IPR007159">
    <property type="entry name" value="SpoVT-AbrB_dom"/>
</dbReference>
<dbReference type="EMBL" id="JADJZA010000007">
    <property type="protein sequence ID" value="MBK9297556.1"/>
    <property type="molecule type" value="Genomic_DNA"/>
</dbReference>
<protein>
    <submittedName>
        <fullName evidence="3">AbrB/MazE/SpoVT family DNA-binding domain-containing protein</fullName>
    </submittedName>
</protein>
<gene>
    <name evidence="3" type="ORF">IPN02_12130</name>
</gene>
<dbReference type="SMART" id="SM00966">
    <property type="entry name" value="SpoVT_AbrB"/>
    <property type="match status" value="1"/>
</dbReference>
<organism evidence="3 4">
    <name type="scientific">Candidatus Neomicrothrix subdominans</name>
    <dbReference type="NCBI Taxonomy" id="2954438"/>
    <lineage>
        <taxon>Bacteria</taxon>
        <taxon>Bacillati</taxon>
        <taxon>Actinomycetota</taxon>
        <taxon>Acidimicrobiia</taxon>
        <taxon>Acidimicrobiales</taxon>
        <taxon>Microthrixaceae</taxon>
        <taxon>Candidatus Neomicrothrix</taxon>
    </lineage>
</organism>
<name>A0A936ND88_9ACTN</name>
<reference evidence="3 4" key="1">
    <citation type="submission" date="2020-10" db="EMBL/GenBank/DDBJ databases">
        <title>Connecting structure to function with the recovery of over 1000 high-quality activated sludge metagenome-assembled genomes encoding full-length rRNA genes using long-read sequencing.</title>
        <authorList>
            <person name="Singleton C.M."/>
            <person name="Petriglieri F."/>
            <person name="Kristensen J.M."/>
            <person name="Kirkegaard R.H."/>
            <person name="Michaelsen T.Y."/>
            <person name="Andersen M.H."/>
            <person name="Karst S.M."/>
            <person name="Dueholm M.S."/>
            <person name="Nielsen P.H."/>
            <person name="Albertsen M."/>
        </authorList>
    </citation>
    <scope>NUCLEOTIDE SEQUENCE [LARGE SCALE GENOMIC DNA]</scope>
    <source>
        <strain evidence="3">Lyne_18-Q3-R50-59_MAXAC.006</strain>
    </source>
</reference>
<dbReference type="InterPro" id="IPR037914">
    <property type="entry name" value="SpoVT-AbrB_sf"/>
</dbReference>
<dbReference type="AlphaFoldDB" id="A0A936ND88"/>
<proteinExistence type="predicted"/>
<evidence type="ECO:0000259" key="2">
    <source>
        <dbReference type="PROSITE" id="PS51740"/>
    </source>
</evidence>
<feature type="domain" description="SpoVT-AbrB" evidence="2">
    <location>
        <begin position="1"/>
        <end position="45"/>
    </location>
</feature>
<dbReference type="Proteomes" id="UP000727993">
    <property type="component" value="Unassembled WGS sequence"/>
</dbReference>
<evidence type="ECO:0000256" key="1">
    <source>
        <dbReference type="PROSITE-ProRule" id="PRU01076"/>
    </source>
</evidence>
<keyword evidence="1 3" id="KW-0238">DNA-binding</keyword>